<evidence type="ECO:0000256" key="2">
    <source>
        <dbReference type="SAM" id="MobiDB-lite"/>
    </source>
</evidence>
<dbReference type="InterPro" id="IPR037939">
    <property type="entry name" value="CRADD"/>
</dbReference>
<sequence length="688" mass="79210">MGDFADEDFPDMDYRDRLERNRLLVVQSLDLERHFMFSYLRSNNVFDEEDCELIQNSGTTRQQKNSKFLDVLSTRGESAYNGFVEALEYDLPSLYEAFTGKKAQLKTDSLNYRRKGELQNFDTEFLSRELSKQSEQYNSLTYMHGKLQKEKQLLEKQLIELTGELKSSIRNQEELKFELTLKSTCEKEISQNDQREMNDLLVHCQALVQDNTDKSNIIIALQARLLAINEDRDEMNKSVDELQMKNKNLMQQVKDLTINYDFARTRSIRLQEKYEKSNNELGKITALNRELHQAKFNLSKVQEENEGLHKKLEQYRNVVPALNAKLYLLQEQNEVESEKRSEISEEYLKIRQQARAVEFERDHGNQLNEMLKEKISRLEQSVEGFREQNEFLHKELEQTLSDRDRLLQEREEVQKYNNELLKSRDNAVRNHVDIFKKMERRYSEANKQLESIKKELKDLMIENVRKSSSKEGQIKCEIFESELSNTKKNLSNPSHRQLSKSLTSTSVLAGSSQTGAQVETSSAFPPSSNAPSNPDIVVPEETCPGNSVDKTDVSRQPSVLDQAKAVLAGRPKPVDFTLNNRQLSWVYEGLKGNNTPFQAVLNNPLVFPQFESASSITPPSNNSSDSENSEPSVPPSPAADKRRIGSNRMVRSKRSPSNVAIDSIKAILSPQTNRRKSQPAENLKLYIP</sequence>
<evidence type="ECO:0000259" key="3">
    <source>
        <dbReference type="PROSITE" id="PS50209"/>
    </source>
</evidence>
<feature type="region of interest" description="Disordered" evidence="2">
    <location>
        <begin position="612"/>
        <end position="661"/>
    </location>
</feature>
<proteinExistence type="predicted"/>
<keyword evidence="1" id="KW-0175">Coiled coil</keyword>
<feature type="region of interest" description="Disordered" evidence="2">
    <location>
        <begin position="487"/>
        <end position="557"/>
    </location>
</feature>
<dbReference type="InterPro" id="IPR001315">
    <property type="entry name" value="CARD"/>
</dbReference>
<accession>A0A7M5WWT0</accession>
<feature type="coiled-coil region" evidence="1">
    <location>
        <begin position="368"/>
        <end position="462"/>
    </location>
</feature>
<dbReference type="Gene3D" id="1.10.533.10">
    <property type="entry name" value="Death Domain, Fas"/>
    <property type="match status" value="1"/>
</dbReference>
<evidence type="ECO:0000256" key="1">
    <source>
        <dbReference type="SAM" id="Coils"/>
    </source>
</evidence>
<feature type="compositionally biased region" description="Polar residues" evidence="2">
    <location>
        <begin position="487"/>
        <end position="520"/>
    </location>
</feature>
<dbReference type="PROSITE" id="PS50209">
    <property type="entry name" value="CARD"/>
    <property type="match status" value="1"/>
</dbReference>
<dbReference type="GeneID" id="136819552"/>
<dbReference type="Proteomes" id="UP000594262">
    <property type="component" value="Unplaced"/>
</dbReference>
<dbReference type="GO" id="GO:0042981">
    <property type="term" value="P:regulation of apoptotic process"/>
    <property type="evidence" value="ECO:0007669"/>
    <property type="project" value="InterPro"/>
</dbReference>
<feature type="domain" description="CARD" evidence="3">
    <location>
        <begin position="10"/>
        <end position="102"/>
    </location>
</feature>
<dbReference type="RefSeq" id="XP_066931889.1">
    <property type="nucleotide sequence ID" value="XM_067075788.1"/>
</dbReference>
<dbReference type="PANTHER" id="PTHR15034">
    <property type="entry name" value="DEATH DOMAIN-CONTAINING PROTEIN CRADD"/>
    <property type="match status" value="1"/>
</dbReference>
<feature type="coiled-coil region" evidence="1">
    <location>
        <begin position="225"/>
        <end position="318"/>
    </location>
</feature>
<evidence type="ECO:0000313" key="5">
    <source>
        <dbReference type="Proteomes" id="UP000594262"/>
    </source>
</evidence>
<dbReference type="AlphaFoldDB" id="A0A7M5WWT0"/>
<protein>
    <recommendedName>
        <fullName evidence="3">CARD domain-containing protein</fullName>
    </recommendedName>
</protein>
<dbReference type="SUPFAM" id="SSF57997">
    <property type="entry name" value="Tropomyosin"/>
    <property type="match status" value="1"/>
</dbReference>
<feature type="compositionally biased region" description="Low complexity" evidence="2">
    <location>
        <begin position="521"/>
        <end position="534"/>
    </location>
</feature>
<name>A0A7M5WWT0_9CNID</name>
<dbReference type="SUPFAM" id="SSF47986">
    <property type="entry name" value="DEATH domain"/>
    <property type="match status" value="1"/>
</dbReference>
<dbReference type="PANTHER" id="PTHR15034:SF5">
    <property type="entry name" value="DEATH DOMAIN-CONTAINING PROTEIN CRADD"/>
    <property type="match status" value="1"/>
</dbReference>
<dbReference type="SMART" id="SM00114">
    <property type="entry name" value="CARD"/>
    <property type="match status" value="1"/>
</dbReference>
<keyword evidence="5" id="KW-1185">Reference proteome</keyword>
<dbReference type="GO" id="GO:0002020">
    <property type="term" value="F:protease binding"/>
    <property type="evidence" value="ECO:0007669"/>
    <property type="project" value="InterPro"/>
</dbReference>
<feature type="coiled-coil region" evidence="1">
    <location>
        <begin position="144"/>
        <end position="171"/>
    </location>
</feature>
<feature type="compositionally biased region" description="Low complexity" evidence="2">
    <location>
        <begin position="618"/>
        <end position="631"/>
    </location>
</feature>
<organism evidence="4 5">
    <name type="scientific">Clytia hemisphaerica</name>
    <dbReference type="NCBI Taxonomy" id="252671"/>
    <lineage>
        <taxon>Eukaryota</taxon>
        <taxon>Metazoa</taxon>
        <taxon>Cnidaria</taxon>
        <taxon>Hydrozoa</taxon>
        <taxon>Hydroidolina</taxon>
        <taxon>Leptothecata</taxon>
        <taxon>Obeliida</taxon>
        <taxon>Clytiidae</taxon>
        <taxon>Clytia</taxon>
    </lineage>
</organism>
<dbReference type="EnsemblMetazoa" id="CLYHEMT014034.1">
    <property type="protein sequence ID" value="CLYHEMP014034.1"/>
    <property type="gene ID" value="CLYHEMG014034"/>
</dbReference>
<dbReference type="GO" id="GO:0070513">
    <property type="term" value="F:death domain binding"/>
    <property type="evidence" value="ECO:0007669"/>
    <property type="project" value="InterPro"/>
</dbReference>
<evidence type="ECO:0000313" key="4">
    <source>
        <dbReference type="EnsemblMetazoa" id="CLYHEMP014034.1"/>
    </source>
</evidence>
<dbReference type="InterPro" id="IPR011029">
    <property type="entry name" value="DEATH-like_dom_sf"/>
</dbReference>
<reference evidence="4" key="1">
    <citation type="submission" date="2021-01" db="UniProtKB">
        <authorList>
            <consortium name="EnsemblMetazoa"/>
        </authorList>
    </citation>
    <scope>IDENTIFICATION</scope>
</reference>
<dbReference type="Pfam" id="PF00619">
    <property type="entry name" value="CARD"/>
    <property type="match status" value="1"/>
</dbReference>
<dbReference type="OrthoDB" id="5979351at2759"/>
<dbReference type="CDD" id="cd01671">
    <property type="entry name" value="CARD"/>
    <property type="match status" value="1"/>
</dbReference>